<dbReference type="AlphaFoldDB" id="A0A9W5B895"/>
<organism evidence="2 3">
    <name type="scientific">Agrobacterium genomosp. 2 str. CFBP 5494</name>
    <dbReference type="NCBI Taxonomy" id="1183436"/>
    <lineage>
        <taxon>Bacteria</taxon>
        <taxon>Pseudomonadati</taxon>
        <taxon>Pseudomonadota</taxon>
        <taxon>Alphaproteobacteria</taxon>
        <taxon>Hyphomicrobiales</taxon>
        <taxon>Rhizobiaceae</taxon>
        <taxon>Rhizobium/Agrobacterium group</taxon>
        <taxon>Agrobacterium</taxon>
        <taxon>Agrobacterium tumefaciens complex</taxon>
    </lineage>
</organism>
<evidence type="ECO:0000256" key="1">
    <source>
        <dbReference type="SAM" id="MobiDB-lite"/>
    </source>
</evidence>
<accession>A0A9W5B895</accession>
<protein>
    <submittedName>
        <fullName evidence="2">Uncharacterized protein</fullName>
    </submittedName>
</protein>
<proteinExistence type="predicted"/>
<keyword evidence="3" id="KW-1185">Reference proteome</keyword>
<reference evidence="2 3" key="1">
    <citation type="submission" date="2016-01" db="EMBL/GenBank/DDBJ databases">
        <authorList>
            <person name="Regsiter A."/>
            <person name="william w."/>
        </authorList>
    </citation>
    <scope>NUCLEOTIDE SEQUENCE [LARGE SCALE GENOMIC DNA]</scope>
    <source>
        <strain evidence="2 3">CFBP 5494</strain>
    </source>
</reference>
<evidence type="ECO:0000313" key="2">
    <source>
        <dbReference type="EMBL" id="CUX04076.1"/>
    </source>
</evidence>
<comment type="caution">
    <text evidence="2">The sequence shown here is derived from an EMBL/GenBank/DDBJ whole genome shotgun (WGS) entry which is preliminary data.</text>
</comment>
<dbReference type="EMBL" id="FBVY01000049">
    <property type="protein sequence ID" value="CUX04076.1"/>
    <property type="molecule type" value="Genomic_DNA"/>
</dbReference>
<evidence type="ECO:0000313" key="3">
    <source>
        <dbReference type="Proteomes" id="UP000191933"/>
    </source>
</evidence>
<dbReference type="Proteomes" id="UP000191933">
    <property type="component" value="Unassembled WGS sequence"/>
</dbReference>
<name>A0A9W5B895_9HYPH</name>
<feature type="region of interest" description="Disordered" evidence="1">
    <location>
        <begin position="56"/>
        <end position="76"/>
    </location>
</feature>
<feature type="compositionally biased region" description="Basic residues" evidence="1">
    <location>
        <begin position="60"/>
        <end position="76"/>
    </location>
</feature>
<feature type="region of interest" description="Disordered" evidence="1">
    <location>
        <begin position="1"/>
        <end position="25"/>
    </location>
</feature>
<sequence length="76" mass="8230">MTVPRQCARHGFGPNHAAPVPKNKTPEQGIVRKVLYVAGSNVSAGHQANGSVTSFASSALRRKRGARAPWRRGLRR</sequence>
<gene>
    <name evidence="2" type="ORF">AGR2A_pc0138</name>
</gene>